<evidence type="ECO:0000256" key="1">
    <source>
        <dbReference type="SAM" id="SignalP"/>
    </source>
</evidence>
<reference evidence="2" key="1">
    <citation type="submission" date="2018-11" db="EMBL/GenBank/DDBJ databases">
        <authorList>
            <consortium name="Pathogen Informatics"/>
        </authorList>
    </citation>
    <scope>NUCLEOTIDE SEQUENCE</scope>
</reference>
<dbReference type="AlphaFoldDB" id="A0A3S5B646"/>
<organism evidence="2 3">
    <name type="scientific">Protopolystoma xenopodis</name>
    <dbReference type="NCBI Taxonomy" id="117903"/>
    <lineage>
        <taxon>Eukaryota</taxon>
        <taxon>Metazoa</taxon>
        <taxon>Spiralia</taxon>
        <taxon>Lophotrochozoa</taxon>
        <taxon>Platyhelminthes</taxon>
        <taxon>Monogenea</taxon>
        <taxon>Polyopisthocotylea</taxon>
        <taxon>Polystomatidea</taxon>
        <taxon>Polystomatidae</taxon>
        <taxon>Protopolystoma</taxon>
    </lineage>
</organism>
<name>A0A3S5B646_9PLAT</name>
<evidence type="ECO:0000313" key="2">
    <source>
        <dbReference type="EMBL" id="VEL41388.1"/>
    </source>
</evidence>
<protein>
    <submittedName>
        <fullName evidence="2">Uncharacterized protein</fullName>
    </submittedName>
</protein>
<sequence>MATSTCGTRSLLPVLCVCLCARVHKSVCADPYRVLTEPPDYSASWHVVAPLRVDSIIRRLTDAASASAVAAAAAAAAIRSHALHTTRHTYTPRDGYRQPWRQWAECPGTIVPVVCLSVCMYVCLLCCTPALSTHAMTYVTSRQPKRPFTHTDPN</sequence>
<dbReference type="EMBL" id="CAAALY010269110">
    <property type="protein sequence ID" value="VEL41388.1"/>
    <property type="molecule type" value="Genomic_DNA"/>
</dbReference>
<proteinExistence type="predicted"/>
<feature type="signal peptide" evidence="1">
    <location>
        <begin position="1"/>
        <end position="28"/>
    </location>
</feature>
<keyword evidence="1" id="KW-0732">Signal</keyword>
<comment type="caution">
    <text evidence="2">The sequence shown here is derived from an EMBL/GenBank/DDBJ whole genome shotgun (WGS) entry which is preliminary data.</text>
</comment>
<accession>A0A3S5B646</accession>
<evidence type="ECO:0000313" key="3">
    <source>
        <dbReference type="Proteomes" id="UP000784294"/>
    </source>
</evidence>
<gene>
    <name evidence="2" type="ORF">PXEA_LOCUS34828</name>
</gene>
<dbReference type="Proteomes" id="UP000784294">
    <property type="component" value="Unassembled WGS sequence"/>
</dbReference>
<keyword evidence="3" id="KW-1185">Reference proteome</keyword>
<feature type="chain" id="PRO_5018704433" evidence="1">
    <location>
        <begin position="29"/>
        <end position="154"/>
    </location>
</feature>